<dbReference type="RefSeq" id="WP_119050069.1">
    <property type="nucleotide sequence ID" value="NZ_CP032157.1"/>
</dbReference>
<evidence type="ECO:0000313" key="3">
    <source>
        <dbReference type="Proteomes" id="UP000263900"/>
    </source>
</evidence>
<dbReference type="Gene3D" id="3.10.450.360">
    <property type="match status" value="1"/>
</dbReference>
<organism evidence="2 3">
    <name type="scientific">Paraflavitalea soli</name>
    <dbReference type="NCBI Taxonomy" id="2315862"/>
    <lineage>
        <taxon>Bacteria</taxon>
        <taxon>Pseudomonadati</taxon>
        <taxon>Bacteroidota</taxon>
        <taxon>Chitinophagia</taxon>
        <taxon>Chitinophagales</taxon>
        <taxon>Chitinophagaceae</taxon>
        <taxon>Paraflavitalea</taxon>
    </lineage>
</organism>
<dbReference type="EMBL" id="CP032157">
    <property type="protein sequence ID" value="AXY74182.1"/>
    <property type="molecule type" value="Genomic_DNA"/>
</dbReference>
<sequence>MKSMKLLTLLGILVSGITTDTFAQIDTLPAVTVLARNYKYLRSVNNKEAAPPVKVLQNRVASFDVKNSEYYEDDYDNYFVSFYLPQGYVLAVYDSSGTLLRTAERFRNVAIPPVVNRAVVQRFPNWGISNDVYRISYEKDGGQQMMYKLLLMNGSKRMRVKINEKGEFMD</sequence>
<keyword evidence="2" id="KW-0808">Transferase</keyword>
<dbReference type="AlphaFoldDB" id="A0A3B7MIE7"/>
<protein>
    <submittedName>
        <fullName evidence="2">Nicotinate-nucleotide adenylyltransferase</fullName>
    </submittedName>
</protein>
<evidence type="ECO:0000313" key="2">
    <source>
        <dbReference type="EMBL" id="AXY74182.1"/>
    </source>
</evidence>
<gene>
    <name evidence="2" type="ORF">D3H65_09430</name>
</gene>
<evidence type="ECO:0000256" key="1">
    <source>
        <dbReference type="SAM" id="SignalP"/>
    </source>
</evidence>
<feature type="chain" id="PRO_5017620789" evidence="1">
    <location>
        <begin position="24"/>
        <end position="170"/>
    </location>
</feature>
<name>A0A3B7MIE7_9BACT</name>
<keyword evidence="3" id="KW-1185">Reference proteome</keyword>
<proteinExistence type="predicted"/>
<keyword evidence="2" id="KW-0548">Nucleotidyltransferase</keyword>
<reference evidence="2 3" key="1">
    <citation type="submission" date="2018-09" db="EMBL/GenBank/DDBJ databases">
        <title>Genome sequencing of strain 6GH32-13.</title>
        <authorList>
            <person name="Weon H.-Y."/>
            <person name="Heo J."/>
            <person name="Kwon S.-W."/>
        </authorList>
    </citation>
    <scope>NUCLEOTIDE SEQUENCE [LARGE SCALE GENOMIC DNA]</scope>
    <source>
        <strain evidence="2 3">5GH32-13</strain>
    </source>
</reference>
<dbReference type="Proteomes" id="UP000263900">
    <property type="component" value="Chromosome"/>
</dbReference>
<keyword evidence="1" id="KW-0732">Signal</keyword>
<feature type="signal peptide" evidence="1">
    <location>
        <begin position="1"/>
        <end position="23"/>
    </location>
</feature>
<accession>A0A3B7MIE7</accession>
<dbReference type="KEGG" id="pseg:D3H65_09430"/>
<dbReference type="OrthoDB" id="668160at2"/>
<dbReference type="GO" id="GO:0016779">
    <property type="term" value="F:nucleotidyltransferase activity"/>
    <property type="evidence" value="ECO:0007669"/>
    <property type="project" value="UniProtKB-KW"/>
</dbReference>
<dbReference type="SUPFAM" id="SSF160574">
    <property type="entry name" value="BT0923-like"/>
    <property type="match status" value="1"/>
</dbReference>